<dbReference type="GeneID" id="20814196"/>
<name>W4G1C0_APHAT</name>
<evidence type="ECO:0000313" key="2">
    <source>
        <dbReference type="EMBL" id="ETV72844.1"/>
    </source>
</evidence>
<sequence>MSCSVVAIWSSRWLMVLCWERPIIVVAPPRTGATWSQTSWTMDPRRNRNNRNADSSKAAILDWTWCSEYTDSPLMAMRASPGRMALDASAGPMSPACRRRNDVTTNASCVRSSTARQNPRPLASFCSNTSNTPVVGRLVVVVVSVGEAGVGGDSNRQANVGRSSDVRVMCWSADGSSSPATTV</sequence>
<dbReference type="AlphaFoldDB" id="W4G1C0"/>
<proteinExistence type="predicted"/>
<dbReference type="EMBL" id="KI913152">
    <property type="protein sequence ID" value="ETV72844.1"/>
    <property type="molecule type" value="Genomic_DNA"/>
</dbReference>
<dbReference type="VEuPathDB" id="FungiDB:H257_12200"/>
<gene>
    <name evidence="2" type="ORF">H257_12200</name>
</gene>
<keyword evidence="1" id="KW-0732">Signal</keyword>
<protein>
    <recommendedName>
        <fullName evidence="3">Secreted protein</fullName>
    </recommendedName>
</protein>
<feature type="chain" id="PRO_5004840760" description="Secreted protein" evidence="1">
    <location>
        <begin position="19"/>
        <end position="183"/>
    </location>
</feature>
<dbReference type="RefSeq" id="XP_009837630.1">
    <property type="nucleotide sequence ID" value="XM_009839328.1"/>
</dbReference>
<organism evidence="2">
    <name type="scientific">Aphanomyces astaci</name>
    <name type="common">Crayfish plague agent</name>
    <dbReference type="NCBI Taxonomy" id="112090"/>
    <lineage>
        <taxon>Eukaryota</taxon>
        <taxon>Sar</taxon>
        <taxon>Stramenopiles</taxon>
        <taxon>Oomycota</taxon>
        <taxon>Saprolegniomycetes</taxon>
        <taxon>Saprolegniales</taxon>
        <taxon>Verrucalvaceae</taxon>
        <taxon>Aphanomyces</taxon>
    </lineage>
</organism>
<accession>W4G1C0</accession>
<evidence type="ECO:0000256" key="1">
    <source>
        <dbReference type="SAM" id="SignalP"/>
    </source>
</evidence>
<feature type="signal peptide" evidence="1">
    <location>
        <begin position="1"/>
        <end position="18"/>
    </location>
</feature>
<reference evidence="2" key="1">
    <citation type="submission" date="2013-12" db="EMBL/GenBank/DDBJ databases">
        <title>The Genome Sequence of Aphanomyces astaci APO3.</title>
        <authorList>
            <consortium name="The Broad Institute Genomics Platform"/>
            <person name="Russ C."/>
            <person name="Tyler B."/>
            <person name="van West P."/>
            <person name="Dieguez-Uribeondo J."/>
            <person name="Young S.K."/>
            <person name="Zeng Q."/>
            <person name="Gargeya S."/>
            <person name="Fitzgerald M."/>
            <person name="Abouelleil A."/>
            <person name="Alvarado L."/>
            <person name="Chapman S.B."/>
            <person name="Gainer-Dewar J."/>
            <person name="Goldberg J."/>
            <person name="Griggs A."/>
            <person name="Gujja S."/>
            <person name="Hansen M."/>
            <person name="Howarth C."/>
            <person name="Imamovic A."/>
            <person name="Ireland A."/>
            <person name="Larimer J."/>
            <person name="McCowan C."/>
            <person name="Murphy C."/>
            <person name="Pearson M."/>
            <person name="Poon T.W."/>
            <person name="Priest M."/>
            <person name="Roberts A."/>
            <person name="Saif S."/>
            <person name="Shea T."/>
            <person name="Sykes S."/>
            <person name="Wortman J."/>
            <person name="Nusbaum C."/>
            <person name="Birren B."/>
        </authorList>
    </citation>
    <scope>NUCLEOTIDE SEQUENCE [LARGE SCALE GENOMIC DNA]</scope>
    <source>
        <strain evidence="2">APO3</strain>
    </source>
</reference>
<evidence type="ECO:0008006" key="3">
    <source>
        <dbReference type="Google" id="ProtNLM"/>
    </source>
</evidence>